<feature type="domain" description="M23ase beta-sheet core" evidence="1">
    <location>
        <begin position="24"/>
        <end position="127"/>
    </location>
</feature>
<dbReference type="RefSeq" id="WP_091494939.1">
    <property type="nucleotide sequence ID" value="NZ_FODJ01000001.1"/>
</dbReference>
<name>A0A1H8IXA0_9BACI</name>
<dbReference type="Gene3D" id="2.70.70.10">
    <property type="entry name" value="Glucose Permease (Domain IIA)"/>
    <property type="match status" value="1"/>
</dbReference>
<dbReference type="CDD" id="cd12797">
    <property type="entry name" value="M23_peptidase"/>
    <property type="match status" value="1"/>
</dbReference>
<dbReference type="SUPFAM" id="SSF51261">
    <property type="entry name" value="Duplicated hybrid motif"/>
    <property type="match status" value="1"/>
</dbReference>
<accession>A0A1H8IXA0</accession>
<dbReference type="STRING" id="872970.SAMN04488134_101760"/>
<gene>
    <name evidence="2" type="ORF">SAMN04488134_101760</name>
</gene>
<proteinExistence type="predicted"/>
<evidence type="ECO:0000259" key="1">
    <source>
        <dbReference type="Pfam" id="PF01551"/>
    </source>
</evidence>
<evidence type="ECO:0000313" key="2">
    <source>
        <dbReference type="EMBL" id="SEN73122.1"/>
    </source>
</evidence>
<dbReference type="AlphaFoldDB" id="A0A1H8IXA0"/>
<dbReference type="PANTHER" id="PTHR21666">
    <property type="entry name" value="PEPTIDASE-RELATED"/>
    <property type="match status" value="1"/>
</dbReference>
<dbReference type="EMBL" id="FODJ01000001">
    <property type="protein sequence ID" value="SEN73122.1"/>
    <property type="molecule type" value="Genomic_DNA"/>
</dbReference>
<dbReference type="Proteomes" id="UP000199300">
    <property type="component" value="Unassembled WGS sequence"/>
</dbReference>
<reference evidence="2 3" key="1">
    <citation type="submission" date="2016-10" db="EMBL/GenBank/DDBJ databases">
        <authorList>
            <person name="de Groot N.N."/>
        </authorList>
    </citation>
    <scope>NUCLEOTIDE SEQUENCE [LARGE SCALE GENOMIC DNA]</scope>
    <source>
        <strain evidence="2 3">CGMCC 1.10434</strain>
    </source>
</reference>
<keyword evidence="3" id="KW-1185">Reference proteome</keyword>
<dbReference type="Pfam" id="PF01551">
    <property type="entry name" value="Peptidase_M23"/>
    <property type="match status" value="1"/>
</dbReference>
<dbReference type="InterPro" id="IPR050570">
    <property type="entry name" value="Cell_wall_metabolism_enzyme"/>
</dbReference>
<dbReference type="OrthoDB" id="9805070at2"/>
<dbReference type="InterPro" id="IPR011055">
    <property type="entry name" value="Dup_hybrid_motif"/>
</dbReference>
<sequence>MVNFIWPTTTKKVTSGFRPPHRPSHHGIDIAENGYHEIYASAAGTVSRSENNQNGYGQCIFIVHNINGQTWETVYAHMRDNSRTVSVGQTVRQNQQIGVMGNTGDSSGQHLHFELHKGRWNGSKSNAVNPLNYLDVKEEPNPITVPNETPSDNNYYRIHTGLFTTLSGYERALNELKAVYNYTIYLAPDEPKLVGDDEWRIRFYTGRVQGQNNARILKKAFEDRFSWNIHIVDANQDHEEIDYKAAGNSENTYYRIMTGFFRSLGGFNNARATLKQSYSGITYEASDDSRLREDGDLKLRFYTGRVMGITAAQELKARLEQQFSWNFNIIEAQVGKK</sequence>
<dbReference type="PANTHER" id="PTHR21666:SF270">
    <property type="entry name" value="MUREIN HYDROLASE ACTIVATOR ENVC"/>
    <property type="match status" value="1"/>
</dbReference>
<dbReference type="InterPro" id="IPR016047">
    <property type="entry name" value="M23ase_b-sheet_dom"/>
</dbReference>
<organism evidence="2 3">
    <name type="scientific">Amphibacillus marinus</name>
    <dbReference type="NCBI Taxonomy" id="872970"/>
    <lineage>
        <taxon>Bacteria</taxon>
        <taxon>Bacillati</taxon>
        <taxon>Bacillota</taxon>
        <taxon>Bacilli</taxon>
        <taxon>Bacillales</taxon>
        <taxon>Bacillaceae</taxon>
        <taxon>Amphibacillus</taxon>
    </lineage>
</organism>
<evidence type="ECO:0000313" key="3">
    <source>
        <dbReference type="Proteomes" id="UP000199300"/>
    </source>
</evidence>
<dbReference type="GO" id="GO:0004222">
    <property type="term" value="F:metalloendopeptidase activity"/>
    <property type="evidence" value="ECO:0007669"/>
    <property type="project" value="TreeGrafter"/>
</dbReference>
<protein>
    <submittedName>
        <fullName evidence="2">Peptidase family M23</fullName>
    </submittedName>
</protein>